<evidence type="ECO:0000313" key="2">
    <source>
        <dbReference type="Proteomes" id="UP000824005"/>
    </source>
</evidence>
<organism evidence="1 2">
    <name type="scientific">Candidatus Agrococcus pullicola</name>
    <dbReference type="NCBI Taxonomy" id="2838429"/>
    <lineage>
        <taxon>Bacteria</taxon>
        <taxon>Bacillati</taxon>
        <taxon>Actinomycetota</taxon>
        <taxon>Actinomycetes</taxon>
        <taxon>Micrococcales</taxon>
        <taxon>Microbacteriaceae</taxon>
        <taxon>Agrococcus</taxon>
    </lineage>
</organism>
<name>A0A9D2C8E3_9MICO</name>
<evidence type="ECO:0000313" key="1">
    <source>
        <dbReference type="EMBL" id="HIY65162.1"/>
    </source>
</evidence>
<gene>
    <name evidence="1" type="ORF">H9830_02665</name>
</gene>
<dbReference type="AlphaFoldDB" id="A0A9D2C8E3"/>
<accession>A0A9D2C8E3</accession>
<reference evidence="1" key="2">
    <citation type="submission" date="2021-04" db="EMBL/GenBank/DDBJ databases">
        <authorList>
            <person name="Gilroy R."/>
        </authorList>
    </citation>
    <scope>NUCLEOTIDE SEQUENCE</scope>
    <source>
        <strain evidence="1">ChiGjej1B1-98</strain>
    </source>
</reference>
<proteinExistence type="predicted"/>
<dbReference type="Proteomes" id="UP000824005">
    <property type="component" value="Unassembled WGS sequence"/>
</dbReference>
<reference evidence="1" key="1">
    <citation type="journal article" date="2021" name="PeerJ">
        <title>Extensive microbial diversity within the chicken gut microbiome revealed by metagenomics and culture.</title>
        <authorList>
            <person name="Gilroy R."/>
            <person name="Ravi A."/>
            <person name="Getino M."/>
            <person name="Pursley I."/>
            <person name="Horton D.L."/>
            <person name="Alikhan N.F."/>
            <person name="Baker D."/>
            <person name="Gharbi K."/>
            <person name="Hall N."/>
            <person name="Watson M."/>
            <person name="Adriaenssens E.M."/>
            <person name="Foster-Nyarko E."/>
            <person name="Jarju S."/>
            <person name="Secka A."/>
            <person name="Antonio M."/>
            <person name="Oren A."/>
            <person name="Chaudhuri R.R."/>
            <person name="La Ragione R."/>
            <person name="Hildebrand F."/>
            <person name="Pallen M.J."/>
        </authorList>
    </citation>
    <scope>NUCLEOTIDE SEQUENCE</scope>
    <source>
        <strain evidence="1">ChiGjej1B1-98</strain>
    </source>
</reference>
<comment type="caution">
    <text evidence="1">The sequence shown here is derived from an EMBL/GenBank/DDBJ whole genome shotgun (WGS) entry which is preliminary data.</text>
</comment>
<dbReference type="EMBL" id="DXDC01000080">
    <property type="protein sequence ID" value="HIY65162.1"/>
    <property type="molecule type" value="Genomic_DNA"/>
</dbReference>
<protein>
    <submittedName>
        <fullName evidence="1">Uncharacterized protein</fullName>
    </submittedName>
</protein>
<sequence>MRIELNDVSKGDSLPAISAVFSSGRATRIAVETEQRPTVLGLIASGRMVPDSGTVTIDDASDRRRLRRAVALVDAPGVSEPDADVTLGGLISEELMFAGGNSDAVAARIWARNMNVRGDTSTPLASLAPEERVRVLLELAAMREQQRGQRVAGLVLVSPDRHGGDPEKWWRIADLMARRGLAVLVITGRAADRVLQELESTSATETEQ</sequence>